<sequence>MKVLIRAEDNDDLMGENESYEAIFMSNGHPLGGKKGRRGKLFTLDTNLKELAHSYALFNSDCAEVNDYINGHETYVESQPQQSRLSYTAQPNEQETCFSREDIPPLIVEASTKLAATDVIDKDNDDDYDDTLWDWMHTDENEDN</sequence>
<name>A0A5N6MK92_9ASTR</name>
<accession>A0A5N6MK92</accession>
<dbReference type="Proteomes" id="UP000326396">
    <property type="component" value="Linkage Group LG5"/>
</dbReference>
<evidence type="ECO:0000313" key="2">
    <source>
        <dbReference type="Proteomes" id="UP000326396"/>
    </source>
</evidence>
<dbReference type="EMBL" id="SZYD01000015">
    <property type="protein sequence ID" value="KAD3640399.1"/>
    <property type="molecule type" value="Genomic_DNA"/>
</dbReference>
<protein>
    <submittedName>
        <fullName evidence="1">Uncharacterized protein</fullName>
    </submittedName>
</protein>
<evidence type="ECO:0000313" key="1">
    <source>
        <dbReference type="EMBL" id="KAD3640399.1"/>
    </source>
</evidence>
<proteinExistence type="predicted"/>
<comment type="caution">
    <text evidence="1">The sequence shown here is derived from an EMBL/GenBank/DDBJ whole genome shotgun (WGS) entry which is preliminary data.</text>
</comment>
<gene>
    <name evidence="1" type="ORF">E3N88_29622</name>
</gene>
<keyword evidence="2" id="KW-1185">Reference proteome</keyword>
<dbReference type="OrthoDB" id="1722527at2759"/>
<organism evidence="1 2">
    <name type="scientific">Mikania micrantha</name>
    <name type="common">bitter vine</name>
    <dbReference type="NCBI Taxonomy" id="192012"/>
    <lineage>
        <taxon>Eukaryota</taxon>
        <taxon>Viridiplantae</taxon>
        <taxon>Streptophyta</taxon>
        <taxon>Embryophyta</taxon>
        <taxon>Tracheophyta</taxon>
        <taxon>Spermatophyta</taxon>
        <taxon>Magnoliopsida</taxon>
        <taxon>eudicotyledons</taxon>
        <taxon>Gunneridae</taxon>
        <taxon>Pentapetalae</taxon>
        <taxon>asterids</taxon>
        <taxon>campanulids</taxon>
        <taxon>Asterales</taxon>
        <taxon>Asteraceae</taxon>
        <taxon>Asteroideae</taxon>
        <taxon>Heliantheae alliance</taxon>
        <taxon>Eupatorieae</taxon>
        <taxon>Mikania</taxon>
    </lineage>
</organism>
<reference evidence="1 2" key="1">
    <citation type="submission" date="2019-05" db="EMBL/GenBank/DDBJ databases">
        <title>Mikania micrantha, genome provides insights into the molecular mechanism of rapid growth.</title>
        <authorList>
            <person name="Liu B."/>
        </authorList>
    </citation>
    <scope>NUCLEOTIDE SEQUENCE [LARGE SCALE GENOMIC DNA]</scope>
    <source>
        <strain evidence="1">NLD-2019</strain>
        <tissue evidence="1">Leaf</tissue>
    </source>
</reference>
<dbReference type="AlphaFoldDB" id="A0A5N6MK92"/>